<dbReference type="InterPro" id="IPR043502">
    <property type="entry name" value="DNA/RNA_pol_sf"/>
</dbReference>
<evidence type="ECO:0000259" key="2">
    <source>
        <dbReference type="Pfam" id="PF07727"/>
    </source>
</evidence>
<dbReference type="EMBL" id="CACRXK020018113">
    <property type="protein sequence ID" value="CAB4032084.1"/>
    <property type="molecule type" value="Genomic_DNA"/>
</dbReference>
<sequence>MKAATSNGAELRFAQDSGELTLEDDGTIVEIEEHGQLYYLTSIGSHENDSVSEVDKVNLSYDINTWHEILGAVFVYFLKCKSDTFVATEKFLADITPYGKNGTAERHWRTLFEMGTFNQGYPKLSGPMQFKPQLTLGIYVLIREQRQHPTLALLGKYLIFLKCGSLDLNVLLTYEQEHKKLDSRCSKGVFVGYDKNSPSYLVYNPQNGKIMKHRLIRFIKKGSVEQHTQTDESSRDCDVHEKSDHDTRSDLDSMRLPVLSAIPPNAVPDEEPRDSEGRHCDHTENDSETKRYPQRERNPPRYLEEDTLLPKNADYAHISVDYCYKVCGLPQNYTEAMGSPQAREWEQAMKEEISSLKENDIYELSTLPEGKASVGRKWVYTTKQDQNGIEIFKARYVAKGYSQVKGIDYQEIFAPTASITSIRVLMQLAVKHDLIVHQMDVKTAYLHAPITQELYIDQPQGFEEVSESSERNHADHCVYKKQVNDKIVIVIVWVDDLIIASDSMQLMEEFKESMKTQFKMKDLGRITFFLGMDFKQSKGEIKMNLKILERFGMIDCKPRLTPCEQRLEFNCGEWTNARQYREMIGSLIYAMTCTRPDLSWIVSKLSQSLSNPRTGDLIAAKHVLRYLKGTVDYELCFKKSDADLQLTAYSDSDWASCLEDRRSTTGHCCTLTEGGPLISWKSRKQPTVAISTCEAEYVALANTAQECLYLTQLLNGMYKEVHQSMK</sequence>
<dbReference type="SUPFAM" id="SSF56672">
    <property type="entry name" value="DNA/RNA polymerases"/>
    <property type="match status" value="1"/>
</dbReference>
<feature type="non-terminal residue" evidence="4">
    <location>
        <position position="726"/>
    </location>
</feature>
<dbReference type="InterPro" id="IPR057670">
    <property type="entry name" value="SH3_retrovirus"/>
</dbReference>
<name>A0A6S7JPN3_PARCT</name>
<feature type="domain" description="Reverse transcriptase Ty1/copia-type" evidence="2">
    <location>
        <begin position="359"/>
        <end position="467"/>
    </location>
</feature>
<dbReference type="Pfam" id="PF07727">
    <property type="entry name" value="RVT_2"/>
    <property type="match status" value="2"/>
</dbReference>
<comment type="caution">
    <text evidence="4">The sequence shown here is derived from an EMBL/GenBank/DDBJ whole genome shotgun (WGS) entry which is preliminary data.</text>
</comment>
<evidence type="ECO:0000313" key="5">
    <source>
        <dbReference type="Proteomes" id="UP001152795"/>
    </source>
</evidence>
<gene>
    <name evidence="4" type="ORF">PACLA_8A072240</name>
</gene>
<feature type="region of interest" description="Disordered" evidence="1">
    <location>
        <begin position="223"/>
        <end position="302"/>
    </location>
</feature>
<accession>A0A6S7JPN3</accession>
<dbReference type="InterPro" id="IPR013103">
    <property type="entry name" value="RVT_2"/>
</dbReference>
<reference evidence="4" key="1">
    <citation type="submission" date="2020-04" db="EMBL/GenBank/DDBJ databases">
        <authorList>
            <person name="Alioto T."/>
            <person name="Alioto T."/>
            <person name="Gomez Garrido J."/>
        </authorList>
    </citation>
    <scope>NUCLEOTIDE SEQUENCE</scope>
    <source>
        <strain evidence="4">A484AB</strain>
    </source>
</reference>
<feature type="compositionally biased region" description="Basic and acidic residues" evidence="1">
    <location>
        <begin position="223"/>
        <end position="253"/>
    </location>
</feature>
<dbReference type="PANTHER" id="PTHR11439:SF463">
    <property type="entry name" value="REVERSE TRANSCRIPTASE TY1_COPIA-TYPE DOMAIN-CONTAINING PROTEIN"/>
    <property type="match status" value="1"/>
</dbReference>
<dbReference type="PANTHER" id="PTHR11439">
    <property type="entry name" value="GAG-POL-RELATED RETROTRANSPOSON"/>
    <property type="match status" value="1"/>
</dbReference>
<dbReference type="Proteomes" id="UP001152795">
    <property type="component" value="Unassembled WGS sequence"/>
</dbReference>
<feature type="compositionally biased region" description="Basic and acidic residues" evidence="1">
    <location>
        <begin position="274"/>
        <end position="302"/>
    </location>
</feature>
<dbReference type="AlphaFoldDB" id="A0A6S7JPN3"/>
<evidence type="ECO:0000259" key="3">
    <source>
        <dbReference type="Pfam" id="PF25597"/>
    </source>
</evidence>
<evidence type="ECO:0000313" key="4">
    <source>
        <dbReference type="EMBL" id="CAB4032084.1"/>
    </source>
</evidence>
<feature type="domain" description="Reverse transcriptase Ty1/copia-type" evidence="2">
    <location>
        <begin position="470"/>
        <end position="564"/>
    </location>
</feature>
<keyword evidence="5" id="KW-1185">Reference proteome</keyword>
<dbReference type="CDD" id="cd09272">
    <property type="entry name" value="RNase_HI_RT_Ty1"/>
    <property type="match status" value="1"/>
</dbReference>
<evidence type="ECO:0000256" key="1">
    <source>
        <dbReference type="SAM" id="MobiDB-lite"/>
    </source>
</evidence>
<proteinExistence type="predicted"/>
<protein>
    <submittedName>
        <fullName evidence="4">Uncharacterized protein</fullName>
    </submittedName>
</protein>
<dbReference type="OrthoDB" id="413361at2759"/>
<feature type="domain" description="Retroviral polymerase SH3-like" evidence="3">
    <location>
        <begin position="175"/>
        <end position="225"/>
    </location>
</feature>
<organism evidence="4 5">
    <name type="scientific">Paramuricea clavata</name>
    <name type="common">Red gorgonian</name>
    <name type="synonym">Violescent sea-whip</name>
    <dbReference type="NCBI Taxonomy" id="317549"/>
    <lineage>
        <taxon>Eukaryota</taxon>
        <taxon>Metazoa</taxon>
        <taxon>Cnidaria</taxon>
        <taxon>Anthozoa</taxon>
        <taxon>Octocorallia</taxon>
        <taxon>Malacalcyonacea</taxon>
        <taxon>Plexauridae</taxon>
        <taxon>Paramuricea</taxon>
    </lineage>
</organism>
<dbReference type="Pfam" id="PF25597">
    <property type="entry name" value="SH3_retrovirus"/>
    <property type="match status" value="1"/>
</dbReference>